<evidence type="ECO:0000256" key="4">
    <source>
        <dbReference type="ARBA" id="ARBA00023134"/>
    </source>
</evidence>
<dbReference type="GO" id="GO:0016020">
    <property type="term" value="C:membrane"/>
    <property type="evidence" value="ECO:0007669"/>
    <property type="project" value="InterPro"/>
</dbReference>
<dbReference type="GO" id="GO:0005525">
    <property type="term" value="F:GTP binding"/>
    <property type="evidence" value="ECO:0007669"/>
    <property type="project" value="UniProtKB-KW"/>
</dbReference>
<evidence type="ECO:0000259" key="5">
    <source>
        <dbReference type="PROSITE" id="PS51716"/>
    </source>
</evidence>
<accession>A0A6P8STM5</accession>
<dbReference type="GeneID" id="117369250"/>
<feature type="domain" description="IRG-type G" evidence="5">
    <location>
        <begin position="275"/>
        <end position="459"/>
    </location>
</feature>
<dbReference type="KEGG" id="gsh:117369250"/>
<dbReference type="GO" id="GO:0016787">
    <property type="term" value="F:hydrolase activity"/>
    <property type="evidence" value="ECO:0007669"/>
    <property type="project" value="UniProtKB-KW"/>
</dbReference>
<dbReference type="PANTHER" id="PTHR32341:SF16">
    <property type="match status" value="1"/>
</dbReference>
<dbReference type="Proteomes" id="UP000515159">
    <property type="component" value="Chromosome 11"/>
</dbReference>
<gene>
    <name evidence="7 8" type="primary">LOC117369250</name>
</gene>
<dbReference type="OrthoDB" id="422720at2759"/>
<dbReference type="Gene3D" id="3.40.50.300">
    <property type="entry name" value="P-loop containing nucleotide triphosphate hydrolases"/>
    <property type="match status" value="2"/>
</dbReference>
<feature type="domain" description="IRG-type G" evidence="5">
    <location>
        <begin position="40"/>
        <end position="223"/>
    </location>
</feature>
<keyword evidence="2" id="KW-0547">Nucleotide-binding</keyword>
<sequence length="630" mass="70097">MADATATDEVLKGVLEQYEMTGNKACATKIQALLNAVKSLKLSVAVIGEESSGKSTLVNALRGHQECYDESHIPLFFKNTEKTRVPISYPFPTYPNVMLWELPGYDAEASLAQCLKSIDLNYDIFVLVVVGCLTDTHVKLLKTIKQKKKLFQVVCTKVDLEVHTSKRILGSLFTLKTNLQTLKKGCTEKLSKEGLDADRFFLVSGLEPAKYDFTQLEDNLEKDILSLKRKFEASAEGLKCRSQEKMQQICEVCETSPLACFPVIISSVFSAPINILLDIAVIGETGSGKSSFVNALRNVTAFGGEEAETGVTATTKIAAAFPYLGAPNIHVWDLPGFGAPDLPMEQYLENMQLDRYDFFIVIASERYKHAHSVLVKAIVALGKRFFYIRNKIDADMGTGHKQEAPLPLIEAEKRQSRIKQDCIDALRKEGVAQPNVFLVSSLAPEEFDMQEVRKTLAQQVPGLKKEALLRAIPALITTVVRKRRKELMKNVYGKALQTCLHSIEINCKEAVCSLTSILSAYCIELGLDQESIQQIAETTGTPVEELKNEIQCPLAKEIKEDDVLKQVCKSVPLTALVWTYVPYWGQSNSPEMSFEATYSLLKGAVWDLAEDTERVLLKAYAENLHKETTE</sequence>
<evidence type="ECO:0000313" key="6">
    <source>
        <dbReference type="Proteomes" id="UP000515159"/>
    </source>
</evidence>
<keyword evidence="6" id="KW-1185">Reference proteome</keyword>
<name>A0A6P8STM5_GEOSA</name>
<proteinExistence type="inferred from homology"/>
<dbReference type="SUPFAM" id="SSF52540">
    <property type="entry name" value="P-loop containing nucleoside triphosphate hydrolases"/>
    <property type="match status" value="2"/>
</dbReference>
<evidence type="ECO:0000313" key="8">
    <source>
        <dbReference type="RefSeq" id="XP_033819423.1"/>
    </source>
</evidence>
<evidence type="ECO:0000313" key="7">
    <source>
        <dbReference type="RefSeq" id="XP_033819422.1"/>
    </source>
</evidence>
<keyword evidence="4" id="KW-0342">GTP-binding</keyword>
<dbReference type="RefSeq" id="XP_033819422.1">
    <property type="nucleotide sequence ID" value="XM_033963531.1"/>
</dbReference>
<dbReference type="InterPro" id="IPR030385">
    <property type="entry name" value="G_IRG_dom"/>
</dbReference>
<evidence type="ECO:0000256" key="2">
    <source>
        <dbReference type="ARBA" id="ARBA00022741"/>
    </source>
</evidence>
<dbReference type="Pfam" id="PF05049">
    <property type="entry name" value="IIGP"/>
    <property type="match status" value="2"/>
</dbReference>
<dbReference type="InterPro" id="IPR027417">
    <property type="entry name" value="P-loop_NTPase"/>
</dbReference>
<dbReference type="PANTHER" id="PTHR32341">
    <property type="entry name" value="INTERFERON-INDUCIBLE GTPASE"/>
    <property type="match status" value="1"/>
</dbReference>
<dbReference type="PROSITE" id="PS51716">
    <property type="entry name" value="G_IRG"/>
    <property type="match status" value="2"/>
</dbReference>
<comment type="similarity">
    <text evidence="1">Belongs to the TRAFAC class dynamin-like GTPase superfamily. IRG family.</text>
</comment>
<dbReference type="InterPro" id="IPR051515">
    <property type="entry name" value="IRG"/>
</dbReference>
<dbReference type="RefSeq" id="XP_033819423.1">
    <property type="nucleotide sequence ID" value="XM_033963532.1"/>
</dbReference>
<evidence type="ECO:0000256" key="3">
    <source>
        <dbReference type="ARBA" id="ARBA00022801"/>
    </source>
</evidence>
<organism evidence="6 8">
    <name type="scientific">Geotrypetes seraphini</name>
    <name type="common">Gaboon caecilian</name>
    <name type="synonym">Caecilia seraphini</name>
    <dbReference type="NCBI Taxonomy" id="260995"/>
    <lineage>
        <taxon>Eukaryota</taxon>
        <taxon>Metazoa</taxon>
        <taxon>Chordata</taxon>
        <taxon>Craniata</taxon>
        <taxon>Vertebrata</taxon>
        <taxon>Euteleostomi</taxon>
        <taxon>Amphibia</taxon>
        <taxon>Gymnophiona</taxon>
        <taxon>Geotrypetes</taxon>
    </lineage>
</organism>
<evidence type="ECO:0000256" key="1">
    <source>
        <dbReference type="ARBA" id="ARBA00005429"/>
    </source>
</evidence>
<reference evidence="7 8" key="1">
    <citation type="submission" date="2025-04" db="UniProtKB">
        <authorList>
            <consortium name="RefSeq"/>
        </authorList>
    </citation>
    <scope>IDENTIFICATION</scope>
</reference>
<keyword evidence="3" id="KW-0378">Hydrolase</keyword>
<dbReference type="InterPro" id="IPR007743">
    <property type="entry name" value="Immunity-related_GTPase-like"/>
</dbReference>
<dbReference type="AlphaFoldDB" id="A0A6P8STM5"/>
<protein>
    <submittedName>
        <fullName evidence="7 8">Interferon-inducible GTPase 5-like</fullName>
    </submittedName>
</protein>
<dbReference type="FunFam" id="3.40.50.300:FF:000541">
    <property type="entry name" value="Immunity related GTPase M"/>
    <property type="match status" value="1"/>
</dbReference>